<evidence type="ECO:0000313" key="3">
    <source>
        <dbReference type="EMBL" id="PWL00152.1"/>
    </source>
</evidence>
<dbReference type="InterPro" id="IPR016187">
    <property type="entry name" value="CTDL_fold"/>
</dbReference>
<keyword evidence="4" id="KW-1185">Reference proteome</keyword>
<dbReference type="InterPro" id="IPR051043">
    <property type="entry name" value="Sulfatase_Mod_Factor_Kinase"/>
</dbReference>
<dbReference type="PANTHER" id="PTHR23150">
    <property type="entry name" value="SULFATASE MODIFYING FACTOR 1, 2"/>
    <property type="match status" value="1"/>
</dbReference>
<dbReference type="SUPFAM" id="SSF56436">
    <property type="entry name" value="C-type lectin-like"/>
    <property type="match status" value="1"/>
</dbReference>
<name>A0ABX5LLW1_9BACT</name>
<feature type="domain" description="Sulfatase-modifying factor enzyme-like" evidence="2">
    <location>
        <begin position="96"/>
        <end position="222"/>
    </location>
</feature>
<dbReference type="InterPro" id="IPR005532">
    <property type="entry name" value="SUMF_dom"/>
</dbReference>
<dbReference type="Gene3D" id="3.90.1580.10">
    <property type="entry name" value="paralog of FGE (formylglycine-generating enzyme)"/>
    <property type="match status" value="1"/>
</dbReference>
<organism evidence="3 4">
    <name type="scientific">Hallerella porci</name>
    <dbReference type="NCBI Taxonomy" id="1945871"/>
    <lineage>
        <taxon>Bacteria</taxon>
        <taxon>Pseudomonadati</taxon>
        <taxon>Fibrobacterota</taxon>
        <taxon>Fibrobacteria</taxon>
        <taxon>Fibrobacterales</taxon>
        <taxon>Fibrobacteraceae</taxon>
        <taxon>Hallerella</taxon>
    </lineage>
</organism>
<dbReference type="PROSITE" id="PS51257">
    <property type="entry name" value="PROKAR_LIPOPROTEIN"/>
    <property type="match status" value="1"/>
</dbReference>
<dbReference type="PANTHER" id="PTHR23150:SF19">
    <property type="entry name" value="FORMYLGLYCINE-GENERATING ENZYME"/>
    <property type="match status" value="1"/>
</dbReference>
<keyword evidence="1" id="KW-0732">Signal</keyword>
<reference evidence="3 4" key="1">
    <citation type="submission" date="2018-05" db="EMBL/GenBank/DDBJ databases">
        <title>Animal gut microbial communities from fecal samples from Wisconsin, USA.</title>
        <authorList>
            <person name="Neumann A."/>
        </authorList>
    </citation>
    <scope>NUCLEOTIDE SEQUENCE [LARGE SCALE GENOMIC DNA]</scope>
    <source>
        <strain evidence="3 4">UWS4</strain>
    </source>
</reference>
<gene>
    <name evidence="3" type="ORF">B0H50_11222</name>
</gene>
<proteinExistence type="predicted"/>
<protein>
    <submittedName>
        <fullName evidence="3">Sulfatase-modifying factor enzyme 1</fullName>
    </submittedName>
</protein>
<feature type="signal peptide" evidence="1">
    <location>
        <begin position="1"/>
        <end position="24"/>
    </location>
</feature>
<dbReference type="Pfam" id="PF03781">
    <property type="entry name" value="FGE-sulfatase"/>
    <property type="match status" value="1"/>
</dbReference>
<dbReference type="EMBL" id="QGHD01000012">
    <property type="protein sequence ID" value="PWL00152.1"/>
    <property type="molecule type" value="Genomic_DNA"/>
</dbReference>
<dbReference type="RefSeq" id="WP_106198866.1">
    <property type="nucleotide sequence ID" value="NZ_JAXEIU010000020.1"/>
</dbReference>
<evidence type="ECO:0000259" key="2">
    <source>
        <dbReference type="Pfam" id="PF03781"/>
    </source>
</evidence>
<dbReference type="InterPro" id="IPR042095">
    <property type="entry name" value="SUMF_sf"/>
</dbReference>
<dbReference type="Proteomes" id="UP000245523">
    <property type="component" value="Unassembled WGS sequence"/>
</dbReference>
<comment type="caution">
    <text evidence="3">The sequence shown here is derived from an EMBL/GenBank/DDBJ whole genome shotgun (WGS) entry which is preliminary data.</text>
</comment>
<accession>A0ABX5LLW1</accession>
<sequence>MKNWMKIFCAVAVLFVGCSSPTNGETGSYEDPKWDKSSSSKAKVSSSSAAISSESKSSSSGISLSISWIKTGNFRTSQTEVMQSDYQKLMGELPPQMAKAVGDSFPVSNVSWYDAILFANELSKVLGLDTAYSYTSRGAGNKLGGFRTDAFVSAVRLPSREEWEYAARAGSTGNYYWGTSPAKNYAQYNRLTDSYQKVAQKQPNAWGIYDVSGNVSEWTADTALCGGDWTSVAKDLALKNEEKKLPDYTSMTTGFRVIRTGE</sequence>
<evidence type="ECO:0000313" key="4">
    <source>
        <dbReference type="Proteomes" id="UP000245523"/>
    </source>
</evidence>
<feature type="chain" id="PRO_5046129830" evidence="1">
    <location>
        <begin position="25"/>
        <end position="262"/>
    </location>
</feature>
<evidence type="ECO:0000256" key="1">
    <source>
        <dbReference type="SAM" id="SignalP"/>
    </source>
</evidence>